<sequence>MDSLVSEILDFLSLKTKPGTTRIPYNFSIYTIYSDLIAEVIHRSPNPTPTPWFPEGETGRFVNVGEERWKKSLEEWRAAENEEPVKKMSTSSIEGVVETIADDTLRRNKLPEPVNLDELLPLCDETWKYQGNR</sequence>
<organism evidence="1">
    <name type="scientific">Blastocystis hominis</name>
    <dbReference type="NCBI Taxonomy" id="12968"/>
    <lineage>
        <taxon>Eukaryota</taxon>
        <taxon>Sar</taxon>
        <taxon>Stramenopiles</taxon>
        <taxon>Bigyra</taxon>
        <taxon>Opalozoa</taxon>
        <taxon>Opalinata</taxon>
        <taxon>Blastocystidae</taxon>
        <taxon>Blastocystis</taxon>
    </lineage>
</organism>
<dbReference type="RefSeq" id="XP_012896430.1">
    <property type="nucleotide sequence ID" value="XM_013040976.1"/>
</dbReference>
<name>D8M3A9_BLAHO</name>
<keyword evidence="2" id="KW-1185">Reference proteome</keyword>
<dbReference type="AlphaFoldDB" id="D8M3A9"/>
<dbReference type="Proteomes" id="UP000008312">
    <property type="component" value="Unassembled WGS sequence"/>
</dbReference>
<reference evidence="1" key="1">
    <citation type="submission" date="2010-02" db="EMBL/GenBank/DDBJ databases">
        <title>Sequencing and annotation of the Blastocystis hominis genome.</title>
        <authorList>
            <person name="Wincker P."/>
        </authorList>
    </citation>
    <scope>NUCLEOTIDE SEQUENCE</scope>
    <source>
        <strain evidence="1">Singapore isolate B</strain>
    </source>
</reference>
<evidence type="ECO:0000313" key="1">
    <source>
        <dbReference type="EMBL" id="CBK22382.2"/>
    </source>
</evidence>
<protein>
    <submittedName>
        <fullName evidence="1">Uncharacterized protein</fullName>
    </submittedName>
</protein>
<dbReference type="EMBL" id="FN668650">
    <property type="protein sequence ID" value="CBK22382.2"/>
    <property type="molecule type" value="Genomic_DNA"/>
</dbReference>
<proteinExistence type="predicted"/>
<dbReference type="InParanoid" id="D8M3A9"/>
<dbReference type="OrthoDB" id="10469452at2759"/>
<evidence type="ECO:0000313" key="2">
    <source>
        <dbReference type="Proteomes" id="UP000008312"/>
    </source>
</evidence>
<dbReference type="GeneID" id="24919666"/>
<gene>
    <name evidence="1" type="ORF">GSBLH_T00002503001</name>
</gene>
<accession>D8M3A9</accession>